<dbReference type="PROSITE" id="PS00108">
    <property type="entry name" value="PROTEIN_KINASE_ST"/>
    <property type="match status" value="1"/>
</dbReference>
<evidence type="ECO:0000256" key="5">
    <source>
        <dbReference type="ARBA" id="ARBA00022527"/>
    </source>
</evidence>
<keyword evidence="11" id="KW-0832">Ubl conjugation</keyword>
<accession>A0AAV7QDG2</accession>
<dbReference type="GO" id="GO:0038061">
    <property type="term" value="P:non-canonical NF-kappaB signal transduction"/>
    <property type="evidence" value="ECO:0007669"/>
    <property type="project" value="UniProtKB-ARBA"/>
</dbReference>
<keyword evidence="7" id="KW-0808">Transferase</keyword>
<dbReference type="Gene3D" id="3.30.200.20">
    <property type="entry name" value="Phosphorylase Kinase, domain 1"/>
    <property type="match status" value="1"/>
</dbReference>
<evidence type="ECO:0000256" key="17">
    <source>
        <dbReference type="PROSITE-ProRule" id="PRU10141"/>
    </source>
</evidence>
<feature type="region of interest" description="Disordered" evidence="18">
    <location>
        <begin position="124"/>
        <end position="180"/>
    </location>
</feature>
<evidence type="ECO:0000256" key="13">
    <source>
        <dbReference type="ARBA" id="ARBA00048329"/>
    </source>
</evidence>
<dbReference type="PANTHER" id="PTHR48016">
    <property type="entry name" value="MAP KINASE KINASE KINASE SSK2-RELATED-RELATED"/>
    <property type="match status" value="1"/>
</dbReference>
<dbReference type="InterPro" id="IPR011009">
    <property type="entry name" value="Kinase-like_dom_sf"/>
</dbReference>
<evidence type="ECO:0000256" key="7">
    <source>
        <dbReference type="ARBA" id="ARBA00022679"/>
    </source>
</evidence>
<dbReference type="EMBL" id="JANPWB010000010">
    <property type="protein sequence ID" value="KAJ1136563.1"/>
    <property type="molecule type" value="Genomic_DNA"/>
</dbReference>
<dbReference type="EC" id="2.7.11.25" evidence="3"/>
<keyword evidence="21" id="KW-1185">Reference proteome</keyword>
<keyword evidence="9" id="KW-0418">Kinase</keyword>
<dbReference type="InterPro" id="IPR017441">
    <property type="entry name" value="Protein_kinase_ATP_BS"/>
</dbReference>
<feature type="domain" description="Protein kinase" evidence="19">
    <location>
        <begin position="406"/>
        <end position="661"/>
    </location>
</feature>
<evidence type="ECO:0000256" key="15">
    <source>
        <dbReference type="ARBA" id="ARBA00076928"/>
    </source>
</evidence>
<keyword evidence="10 17" id="KW-0067">ATP-binding</keyword>
<evidence type="ECO:0000256" key="4">
    <source>
        <dbReference type="ARBA" id="ARBA00022490"/>
    </source>
</evidence>
<organism evidence="20 21">
    <name type="scientific">Pleurodeles waltl</name>
    <name type="common">Iberian ribbed newt</name>
    <dbReference type="NCBI Taxonomy" id="8319"/>
    <lineage>
        <taxon>Eukaryota</taxon>
        <taxon>Metazoa</taxon>
        <taxon>Chordata</taxon>
        <taxon>Craniata</taxon>
        <taxon>Vertebrata</taxon>
        <taxon>Euteleostomi</taxon>
        <taxon>Amphibia</taxon>
        <taxon>Batrachia</taxon>
        <taxon>Caudata</taxon>
        <taxon>Salamandroidea</taxon>
        <taxon>Salamandridae</taxon>
        <taxon>Pleurodelinae</taxon>
        <taxon>Pleurodeles</taxon>
    </lineage>
</organism>
<feature type="compositionally biased region" description="Basic and acidic residues" evidence="18">
    <location>
        <begin position="158"/>
        <end position="167"/>
    </location>
</feature>
<evidence type="ECO:0000256" key="11">
    <source>
        <dbReference type="ARBA" id="ARBA00022843"/>
    </source>
</evidence>
<dbReference type="FunFam" id="1.10.510.10:FF:000383">
    <property type="entry name" value="Mitogen-activated protein kinase kinase kinase 14"/>
    <property type="match status" value="1"/>
</dbReference>
<evidence type="ECO:0000256" key="12">
    <source>
        <dbReference type="ARBA" id="ARBA00047559"/>
    </source>
</evidence>
<comment type="catalytic activity">
    <reaction evidence="12">
        <text>L-threonyl-[protein] + ATP = O-phospho-L-threonyl-[protein] + ADP + H(+)</text>
        <dbReference type="Rhea" id="RHEA:46608"/>
        <dbReference type="Rhea" id="RHEA-COMP:11060"/>
        <dbReference type="Rhea" id="RHEA-COMP:11605"/>
        <dbReference type="ChEBI" id="CHEBI:15378"/>
        <dbReference type="ChEBI" id="CHEBI:30013"/>
        <dbReference type="ChEBI" id="CHEBI:30616"/>
        <dbReference type="ChEBI" id="CHEBI:61977"/>
        <dbReference type="ChEBI" id="CHEBI:456216"/>
        <dbReference type="EC" id="2.7.11.25"/>
    </reaction>
</comment>
<dbReference type="Pfam" id="PF00069">
    <property type="entry name" value="Pkinase"/>
    <property type="match status" value="1"/>
</dbReference>
<evidence type="ECO:0000256" key="6">
    <source>
        <dbReference type="ARBA" id="ARBA00022553"/>
    </source>
</evidence>
<dbReference type="SMART" id="SM00220">
    <property type="entry name" value="S_TKc"/>
    <property type="match status" value="1"/>
</dbReference>
<comment type="similarity">
    <text evidence="2">Belongs to the protein kinase superfamily. STE Ser/Thr protein kinase family. MAP kinase kinase kinase subfamily.</text>
</comment>
<comment type="subcellular location">
    <subcellularLocation>
        <location evidence="1">Cytoplasm</location>
    </subcellularLocation>
</comment>
<gene>
    <name evidence="20" type="ORF">NDU88_002978</name>
</gene>
<evidence type="ECO:0000256" key="10">
    <source>
        <dbReference type="ARBA" id="ARBA00022840"/>
    </source>
</evidence>
<name>A0AAV7QDG2_PLEWA</name>
<feature type="binding site" evidence="17">
    <location>
        <position position="436"/>
    </location>
    <ligand>
        <name>ATP</name>
        <dbReference type="ChEBI" id="CHEBI:30616"/>
    </ligand>
</feature>
<evidence type="ECO:0000313" key="21">
    <source>
        <dbReference type="Proteomes" id="UP001066276"/>
    </source>
</evidence>
<evidence type="ECO:0000256" key="18">
    <source>
        <dbReference type="SAM" id="MobiDB-lite"/>
    </source>
</evidence>
<dbReference type="SUPFAM" id="SSF56112">
    <property type="entry name" value="Protein kinase-like (PK-like)"/>
    <property type="match status" value="1"/>
</dbReference>
<dbReference type="InterPro" id="IPR050538">
    <property type="entry name" value="MAP_kinase_kinase_kinase"/>
</dbReference>
<dbReference type="GO" id="GO:0007249">
    <property type="term" value="P:canonical NF-kappaB signal transduction"/>
    <property type="evidence" value="ECO:0007669"/>
    <property type="project" value="TreeGrafter"/>
</dbReference>
<sequence length="970" mass="107647">MAVLRAECQGAPCPATGHQKDLSIAKGPNEAAGEKESVDKVEEQAAFQVTWPNIYNVICKGTAKEETGGAASSISIITHPECENNQQICPSSSERVPYSTGSKQYSLLESFEHIPNNVANATEGKMSPAAWKSRSHNKAKKKRRKKASKVHLQVVKQPETRPAKTPEQESCPPIPVQEDEPWNSTFYNSRTLWLTGSLKEPSGTQFNAAKDGKILQTDQLATASEKRIKELHKLISPSQYFYHVGVVGKLHDRGDVLPQPETTHPDPCTLQHSSFLNPKLSPLEDFLHYQSQSNASLKLFLDDPTCSIEEYHLSGLKLEHCVQKYGDSPSHTVSDNLSVEECTVDALKGSVSLGEPNNLTGLAKTWRECEHRTCGYDQDDSVNEGVILSEKLQPVDYEYREDIQWSKFPEILGSGSFGDVYKVKDTTTGFQCAAKKIHVSRFRAEELTTCTGLTVPQVVPVYGAVKEGHWITIFMKLLEGGSVGQLIQQRGYLPEDLTLHYMSQVLAGLEHLHVHNILHGDVKADNILLSGDGNQVFLCDFGHSAHLSPDHLGNSLVTGDYTPGTETHMAPEIVMGKQCNSKVDIWSSCCMMLHMLNGCHPWTRYHSHPFCLKIAREPPPVREIPPCCNPFTAEAIREGLVKDPVKRATAAELTEKVNLALQKVGGLRSPWKGAYQEPRHLPPVAENSSNTQPSPVAPANPILKIPKTGPQPATSLQPATKLQPATGPPFQAITQQQLPLMHEETGSQSSNKDKEKSVTCEIMCQSSRSLKTIGSTERRRTCSELELHQMEIELLLNSLSQPYSLEEHEQMLSFLSIDSMSDFDSYKKDSLNMSLSRRDNVSSGSSGIHSWNSQAEGQNSSWHCLLSRSRQTDTPSYFNGVKIQVQSMRGDTLHIREYRKVKVRDVALGISGQIEVSEFSLMMKDDQLVEYDMEVPDSGIELYCTLAPDCVSGWTWRVKNGKLEKRQKGS</sequence>
<evidence type="ECO:0000256" key="2">
    <source>
        <dbReference type="ARBA" id="ARBA00006529"/>
    </source>
</evidence>
<evidence type="ECO:0000256" key="14">
    <source>
        <dbReference type="ARBA" id="ARBA00069017"/>
    </source>
</evidence>
<dbReference type="FunFam" id="3.30.200.20:FF:000326">
    <property type="entry name" value="Mitogen-activated protein kinase kinase kinase 14"/>
    <property type="match status" value="1"/>
</dbReference>
<reference evidence="20" key="1">
    <citation type="journal article" date="2022" name="bioRxiv">
        <title>Sequencing and chromosome-scale assembly of the giantPleurodeles waltlgenome.</title>
        <authorList>
            <person name="Brown T."/>
            <person name="Elewa A."/>
            <person name="Iarovenko S."/>
            <person name="Subramanian E."/>
            <person name="Araus A.J."/>
            <person name="Petzold A."/>
            <person name="Susuki M."/>
            <person name="Suzuki K.-i.T."/>
            <person name="Hayashi T."/>
            <person name="Toyoda A."/>
            <person name="Oliveira C."/>
            <person name="Osipova E."/>
            <person name="Leigh N.D."/>
            <person name="Simon A."/>
            <person name="Yun M.H."/>
        </authorList>
    </citation>
    <scope>NUCLEOTIDE SEQUENCE</scope>
    <source>
        <strain evidence="20">20211129_DDA</strain>
        <tissue evidence="20">Liver</tissue>
    </source>
</reference>
<proteinExistence type="inferred from homology"/>
<keyword evidence="8 17" id="KW-0547">Nucleotide-binding</keyword>
<dbReference type="Gene3D" id="1.10.510.10">
    <property type="entry name" value="Transferase(Phosphotransferase) domain 1"/>
    <property type="match status" value="1"/>
</dbReference>
<evidence type="ECO:0000256" key="3">
    <source>
        <dbReference type="ARBA" id="ARBA00012406"/>
    </source>
</evidence>
<feature type="compositionally biased region" description="Basic residues" evidence="18">
    <location>
        <begin position="133"/>
        <end position="149"/>
    </location>
</feature>
<dbReference type="Proteomes" id="UP001066276">
    <property type="component" value="Chromosome 6"/>
</dbReference>
<dbReference type="InterPro" id="IPR000719">
    <property type="entry name" value="Prot_kinase_dom"/>
</dbReference>
<evidence type="ECO:0000313" key="20">
    <source>
        <dbReference type="EMBL" id="KAJ1136563.1"/>
    </source>
</evidence>
<dbReference type="PROSITE" id="PS50011">
    <property type="entry name" value="PROTEIN_KINASE_DOM"/>
    <property type="match status" value="1"/>
</dbReference>
<keyword evidence="5" id="KW-0723">Serine/threonine-protein kinase</keyword>
<dbReference type="AlphaFoldDB" id="A0AAV7QDG2"/>
<dbReference type="InterPro" id="IPR008271">
    <property type="entry name" value="Ser/Thr_kinase_AS"/>
</dbReference>
<evidence type="ECO:0000256" key="8">
    <source>
        <dbReference type="ARBA" id="ARBA00022741"/>
    </source>
</evidence>
<comment type="caution">
    <text evidence="20">The sequence shown here is derived from an EMBL/GenBank/DDBJ whole genome shotgun (WGS) entry which is preliminary data.</text>
</comment>
<evidence type="ECO:0000256" key="1">
    <source>
        <dbReference type="ARBA" id="ARBA00004496"/>
    </source>
</evidence>
<dbReference type="PANTHER" id="PTHR48016:SF9">
    <property type="entry name" value="MITOGEN-ACTIVATED PROTEIN KINASE KINASE KINASE 14"/>
    <property type="match status" value="1"/>
</dbReference>
<keyword evidence="6" id="KW-0597">Phosphoprotein</keyword>
<evidence type="ECO:0000256" key="9">
    <source>
        <dbReference type="ARBA" id="ARBA00022777"/>
    </source>
</evidence>
<dbReference type="PROSITE" id="PS00107">
    <property type="entry name" value="PROTEIN_KINASE_ATP"/>
    <property type="match status" value="1"/>
</dbReference>
<comment type="catalytic activity">
    <reaction evidence="13">
        <text>L-seryl-[protein] + ATP = O-phospho-L-seryl-[protein] + ADP + H(+)</text>
        <dbReference type="Rhea" id="RHEA:17989"/>
        <dbReference type="Rhea" id="RHEA-COMP:9863"/>
        <dbReference type="Rhea" id="RHEA-COMP:11604"/>
        <dbReference type="ChEBI" id="CHEBI:15378"/>
        <dbReference type="ChEBI" id="CHEBI:29999"/>
        <dbReference type="ChEBI" id="CHEBI:30616"/>
        <dbReference type="ChEBI" id="CHEBI:83421"/>
        <dbReference type="ChEBI" id="CHEBI:456216"/>
        <dbReference type="EC" id="2.7.11.25"/>
    </reaction>
</comment>
<dbReference type="GO" id="GO:0004709">
    <property type="term" value="F:MAP kinase kinase kinase activity"/>
    <property type="evidence" value="ECO:0007669"/>
    <property type="project" value="UniProtKB-EC"/>
</dbReference>
<evidence type="ECO:0000256" key="16">
    <source>
        <dbReference type="ARBA" id="ARBA00081622"/>
    </source>
</evidence>
<dbReference type="GO" id="GO:0005737">
    <property type="term" value="C:cytoplasm"/>
    <property type="evidence" value="ECO:0007669"/>
    <property type="project" value="UniProtKB-SubCell"/>
</dbReference>
<feature type="region of interest" description="Disordered" evidence="18">
    <location>
        <begin position="676"/>
        <end position="724"/>
    </location>
</feature>
<keyword evidence="4" id="KW-0963">Cytoplasm</keyword>
<feature type="compositionally biased region" description="Polar residues" evidence="18">
    <location>
        <begin position="711"/>
        <end position="720"/>
    </location>
</feature>
<evidence type="ECO:0000259" key="19">
    <source>
        <dbReference type="PROSITE" id="PS50011"/>
    </source>
</evidence>
<dbReference type="GO" id="GO:0005524">
    <property type="term" value="F:ATP binding"/>
    <property type="evidence" value="ECO:0007669"/>
    <property type="project" value="UniProtKB-UniRule"/>
</dbReference>
<protein>
    <recommendedName>
        <fullName evidence="14">Mitogen-activated protein kinase kinase kinase 14</fullName>
        <ecNumber evidence="3">2.7.11.25</ecNumber>
    </recommendedName>
    <alternativeName>
        <fullName evidence="15">NF-kappa-beta-inducing kinase</fullName>
    </alternativeName>
    <alternativeName>
        <fullName evidence="16">Serine/threonine-protein kinase NIK</fullName>
    </alternativeName>
</protein>